<evidence type="ECO:0000256" key="2">
    <source>
        <dbReference type="PROSITE-ProRule" id="PRU00169"/>
    </source>
</evidence>
<dbReference type="InterPro" id="IPR050595">
    <property type="entry name" value="Bact_response_regulator"/>
</dbReference>
<dbReference type="InterPro" id="IPR001789">
    <property type="entry name" value="Sig_transdc_resp-reg_receiver"/>
</dbReference>
<dbReference type="PANTHER" id="PTHR44591">
    <property type="entry name" value="STRESS RESPONSE REGULATOR PROTEIN 1"/>
    <property type="match status" value="1"/>
</dbReference>
<feature type="domain" description="Response regulatory" evidence="3">
    <location>
        <begin position="3"/>
        <end position="119"/>
    </location>
</feature>
<feature type="modified residue" description="4-aspartylphosphate" evidence="2">
    <location>
        <position position="52"/>
    </location>
</feature>
<name>A0ABQ1VPQ0_9BACL</name>
<dbReference type="Gene3D" id="3.40.50.2300">
    <property type="match status" value="1"/>
</dbReference>
<keyword evidence="5" id="KW-1185">Reference proteome</keyword>
<dbReference type="EMBL" id="BMIW01000001">
    <property type="protein sequence ID" value="GGF83287.1"/>
    <property type="molecule type" value="Genomic_DNA"/>
</dbReference>
<comment type="caution">
    <text evidence="4">The sequence shown here is derived from an EMBL/GenBank/DDBJ whole genome shotgun (WGS) entry which is preliminary data.</text>
</comment>
<accession>A0ABQ1VPQ0</accession>
<keyword evidence="1 2" id="KW-0597">Phosphoprotein</keyword>
<dbReference type="SUPFAM" id="SSF52172">
    <property type="entry name" value="CheY-like"/>
    <property type="match status" value="1"/>
</dbReference>
<dbReference type="RefSeq" id="WP_120462704.1">
    <property type="nucleotide sequence ID" value="NZ_BMIW01000001.1"/>
</dbReference>
<dbReference type="SMART" id="SM00448">
    <property type="entry name" value="REC"/>
    <property type="match status" value="1"/>
</dbReference>
<reference evidence="5" key="1">
    <citation type="journal article" date="2019" name="Int. J. Syst. Evol. Microbiol.">
        <title>The Global Catalogue of Microorganisms (GCM) 10K type strain sequencing project: providing services to taxonomists for standard genome sequencing and annotation.</title>
        <authorList>
            <consortium name="The Broad Institute Genomics Platform"/>
            <consortium name="The Broad Institute Genome Sequencing Center for Infectious Disease"/>
            <person name="Wu L."/>
            <person name="Ma J."/>
        </authorList>
    </citation>
    <scope>NUCLEOTIDE SEQUENCE [LARGE SCALE GENOMIC DNA]</scope>
    <source>
        <strain evidence="5">CGMCC 1.15420</strain>
    </source>
</reference>
<evidence type="ECO:0000256" key="1">
    <source>
        <dbReference type="ARBA" id="ARBA00022553"/>
    </source>
</evidence>
<evidence type="ECO:0000313" key="5">
    <source>
        <dbReference type="Proteomes" id="UP000608420"/>
    </source>
</evidence>
<dbReference type="PROSITE" id="PS50110">
    <property type="entry name" value="RESPONSE_REGULATORY"/>
    <property type="match status" value="1"/>
</dbReference>
<evidence type="ECO:0000259" key="3">
    <source>
        <dbReference type="PROSITE" id="PS50110"/>
    </source>
</evidence>
<sequence length="294" mass="34687">MNRILLVDDNRENCELYKDIIEAWNYEVLQAFHGMEALQMAEHYLPDLILLDVMLPGLNGFEVCQRLRNNRKTKDIRIVMLTVLSDVADRLRSIEVEANYFLSKPVDMQELKSVIHLQMKKKETDQHKEDLDSIIQVFLNMLKLKDEEQCQKALLYMEYCEKVTNMLPVSNETIQKIHWSAGISSISLLLDEREHKDWIKVLEPLSVMKKIGYILHRMDDQERMTDESLEVALVRTVKRFVDVYQRLGDKKLALDEFKKEMVTNKHTKNTINILEQVLNDEIFYQKNQYHGLNG</sequence>
<dbReference type="Pfam" id="PF00072">
    <property type="entry name" value="Response_reg"/>
    <property type="match status" value="1"/>
</dbReference>
<protein>
    <recommendedName>
        <fullName evidence="3">Response regulatory domain-containing protein</fullName>
    </recommendedName>
</protein>
<proteinExistence type="predicted"/>
<organism evidence="4 5">
    <name type="scientific">Paenibacillus aceti</name>
    <dbReference type="NCBI Taxonomy" id="1820010"/>
    <lineage>
        <taxon>Bacteria</taxon>
        <taxon>Bacillati</taxon>
        <taxon>Bacillota</taxon>
        <taxon>Bacilli</taxon>
        <taxon>Bacillales</taxon>
        <taxon>Paenibacillaceae</taxon>
        <taxon>Paenibacillus</taxon>
    </lineage>
</organism>
<dbReference type="Proteomes" id="UP000608420">
    <property type="component" value="Unassembled WGS sequence"/>
</dbReference>
<gene>
    <name evidence="4" type="ORF">GCM10010913_00990</name>
</gene>
<dbReference type="InterPro" id="IPR011006">
    <property type="entry name" value="CheY-like_superfamily"/>
</dbReference>
<evidence type="ECO:0000313" key="4">
    <source>
        <dbReference type="EMBL" id="GGF83287.1"/>
    </source>
</evidence>
<dbReference type="PANTHER" id="PTHR44591:SF3">
    <property type="entry name" value="RESPONSE REGULATORY DOMAIN-CONTAINING PROTEIN"/>
    <property type="match status" value="1"/>
</dbReference>